<evidence type="ECO:0000313" key="3">
    <source>
        <dbReference type="EMBL" id="KAH6594962.1"/>
    </source>
</evidence>
<feature type="region of interest" description="Disordered" evidence="1">
    <location>
        <begin position="25"/>
        <end position="165"/>
    </location>
</feature>
<comment type="caution">
    <text evidence="3">The sequence shown here is derived from an EMBL/GenBank/DDBJ whole genome shotgun (WGS) entry which is preliminary data.</text>
</comment>
<dbReference type="Proteomes" id="UP001648503">
    <property type="component" value="Unassembled WGS sequence"/>
</dbReference>
<keyword evidence="4" id="KW-1185">Reference proteome</keyword>
<proteinExistence type="predicted"/>
<protein>
    <recommendedName>
        <fullName evidence="5">Secreted protein</fullName>
    </recommendedName>
</protein>
<evidence type="ECO:0000256" key="2">
    <source>
        <dbReference type="SAM" id="SignalP"/>
    </source>
</evidence>
<sequence>MIYTSYTRIAIIVALMSASVATPVAQDQASAHLEKRAPPESDDVSGSQQQGRRPKAALMPPGWTRHSTDQNQVSPSSQVKLLPPRLIRQFTSQQPPHQSQVSPLSKSTESLNSPRPLRRSKVDRPLPGWTKQSSHPSQFGSSQAARPIHRLTRRPTPKSKPVHLK</sequence>
<reference evidence="3 4" key="1">
    <citation type="submission" date="2021-02" db="EMBL/GenBank/DDBJ databases">
        <title>Variation within the Batrachochytrium salamandrivorans European outbreak.</title>
        <authorList>
            <person name="Kelly M."/>
            <person name="Pasmans F."/>
            <person name="Shea T.P."/>
            <person name="Munoz J.F."/>
            <person name="Carranza S."/>
            <person name="Cuomo C.A."/>
            <person name="Martel A."/>
        </authorList>
    </citation>
    <scope>NUCLEOTIDE SEQUENCE [LARGE SCALE GENOMIC DNA]</scope>
    <source>
        <strain evidence="3 4">AMFP18/2</strain>
    </source>
</reference>
<dbReference type="EMBL" id="JAFCIX010000324">
    <property type="protein sequence ID" value="KAH6594962.1"/>
    <property type="molecule type" value="Genomic_DNA"/>
</dbReference>
<gene>
    <name evidence="3" type="ORF">BASA50_006176</name>
</gene>
<feature type="compositionally biased region" description="Basic residues" evidence="1">
    <location>
        <begin position="147"/>
        <end position="165"/>
    </location>
</feature>
<evidence type="ECO:0000256" key="1">
    <source>
        <dbReference type="SAM" id="MobiDB-lite"/>
    </source>
</evidence>
<feature type="signal peptide" evidence="2">
    <location>
        <begin position="1"/>
        <end position="21"/>
    </location>
</feature>
<evidence type="ECO:0000313" key="4">
    <source>
        <dbReference type="Proteomes" id="UP001648503"/>
    </source>
</evidence>
<feature type="compositionally biased region" description="Low complexity" evidence="1">
    <location>
        <begin position="92"/>
        <end position="105"/>
    </location>
</feature>
<name>A0ABQ8FAP9_9FUNG</name>
<organism evidence="3 4">
    <name type="scientific">Batrachochytrium salamandrivorans</name>
    <dbReference type="NCBI Taxonomy" id="1357716"/>
    <lineage>
        <taxon>Eukaryota</taxon>
        <taxon>Fungi</taxon>
        <taxon>Fungi incertae sedis</taxon>
        <taxon>Chytridiomycota</taxon>
        <taxon>Chytridiomycota incertae sedis</taxon>
        <taxon>Chytridiomycetes</taxon>
        <taxon>Rhizophydiales</taxon>
        <taxon>Rhizophydiales incertae sedis</taxon>
        <taxon>Batrachochytrium</taxon>
    </lineage>
</organism>
<feature type="compositionally biased region" description="Polar residues" evidence="1">
    <location>
        <begin position="69"/>
        <end position="79"/>
    </location>
</feature>
<evidence type="ECO:0008006" key="5">
    <source>
        <dbReference type="Google" id="ProtNLM"/>
    </source>
</evidence>
<keyword evidence="2" id="KW-0732">Signal</keyword>
<feature type="chain" id="PRO_5045596927" description="Secreted protein" evidence="2">
    <location>
        <begin position="22"/>
        <end position="165"/>
    </location>
</feature>
<feature type="compositionally biased region" description="Polar residues" evidence="1">
    <location>
        <begin position="130"/>
        <end position="144"/>
    </location>
</feature>
<accession>A0ABQ8FAP9</accession>